<dbReference type="RefSeq" id="WP_173808023.1">
    <property type="nucleotide sequence ID" value="NZ_JABSNP010000001.1"/>
</dbReference>
<gene>
    <name evidence="1" type="ORF">HNP98_000037</name>
</gene>
<organism evidence="1 2">
    <name type="scientific">Hymenobacter caeli</name>
    <dbReference type="NCBI Taxonomy" id="2735894"/>
    <lineage>
        <taxon>Bacteria</taxon>
        <taxon>Pseudomonadati</taxon>
        <taxon>Bacteroidota</taxon>
        <taxon>Cytophagia</taxon>
        <taxon>Cytophagales</taxon>
        <taxon>Hymenobacteraceae</taxon>
        <taxon>Hymenobacter</taxon>
    </lineage>
</organism>
<name>A0ABX2FJD9_9BACT</name>
<proteinExistence type="predicted"/>
<comment type="caution">
    <text evidence="1">The sequence shown here is derived from an EMBL/GenBank/DDBJ whole genome shotgun (WGS) entry which is preliminary data.</text>
</comment>
<keyword evidence="2" id="KW-1185">Reference proteome</keyword>
<dbReference type="Proteomes" id="UP000779507">
    <property type="component" value="Unassembled WGS sequence"/>
</dbReference>
<dbReference type="EMBL" id="JABSNP010000001">
    <property type="protein sequence ID" value="NRT17234.1"/>
    <property type="molecule type" value="Genomic_DNA"/>
</dbReference>
<reference evidence="1 2" key="1">
    <citation type="submission" date="2020-05" db="EMBL/GenBank/DDBJ databases">
        <title>Genomic Encyclopedia of Type Strains, Phase IV (KMG-V): Genome sequencing to study the core and pangenomes of soil and plant-associated prokaryotes.</title>
        <authorList>
            <person name="Whitman W."/>
        </authorList>
    </citation>
    <scope>NUCLEOTIDE SEQUENCE [LARGE SCALE GENOMIC DNA]</scope>
    <source>
        <strain evidence="1 2">9A</strain>
    </source>
</reference>
<evidence type="ECO:0000313" key="2">
    <source>
        <dbReference type="Proteomes" id="UP000779507"/>
    </source>
</evidence>
<sequence>MAWQFSPIISGYWISSRYLDEVRRTRSPKAAIHDFPNFPVIMRIEPAAAADSTHADVAFNLHEGGEMTVLFRPGTSATSLPAHTSLGEDATSYELAYQISATDTVLYFVKRDQQHQREIGRFAYRRVARGKTDKNPVEQLGDEASHTLNRLLVAGAYVGTDSLGKQLRVQFLPDGQVRGLPFRMYHVLEDFIGPAIGDEILFNMYKKGGEGFAVDFGRDTLRLYSVHSAVEAPADPTRQDSALVFHRGLLRYQLVRQRR</sequence>
<evidence type="ECO:0000313" key="1">
    <source>
        <dbReference type="EMBL" id="NRT17234.1"/>
    </source>
</evidence>
<accession>A0ABX2FJD9</accession>
<protein>
    <submittedName>
        <fullName evidence="1">Uncharacterized protein</fullName>
    </submittedName>
</protein>